<evidence type="ECO:0000259" key="2">
    <source>
        <dbReference type="Pfam" id="PF01156"/>
    </source>
</evidence>
<dbReference type="InterPro" id="IPR052775">
    <property type="entry name" value="IUN_hydrolase"/>
</dbReference>
<proteinExistence type="inferred from homology"/>
<dbReference type="Proteomes" id="UP000095300">
    <property type="component" value="Unassembled WGS sequence"/>
</dbReference>
<organism evidence="3 4">
    <name type="scientific">Stomoxys calcitrans</name>
    <name type="common">Stable fly</name>
    <name type="synonym">Conops calcitrans</name>
    <dbReference type="NCBI Taxonomy" id="35570"/>
    <lineage>
        <taxon>Eukaryota</taxon>
        <taxon>Metazoa</taxon>
        <taxon>Ecdysozoa</taxon>
        <taxon>Arthropoda</taxon>
        <taxon>Hexapoda</taxon>
        <taxon>Insecta</taxon>
        <taxon>Pterygota</taxon>
        <taxon>Neoptera</taxon>
        <taxon>Endopterygota</taxon>
        <taxon>Diptera</taxon>
        <taxon>Brachycera</taxon>
        <taxon>Muscomorpha</taxon>
        <taxon>Muscoidea</taxon>
        <taxon>Muscidae</taxon>
        <taxon>Stomoxys</taxon>
    </lineage>
</organism>
<dbReference type="EnsemblMetazoa" id="SCAU013259-RB">
    <property type="protein sequence ID" value="SCAU013259-PB"/>
    <property type="gene ID" value="SCAU013259"/>
</dbReference>
<dbReference type="Pfam" id="PF01156">
    <property type="entry name" value="IU_nuc_hydro"/>
    <property type="match status" value="1"/>
</dbReference>
<feature type="domain" description="Inosine/uridine-preferring nucleoside hydrolase" evidence="2">
    <location>
        <begin position="9"/>
        <end position="328"/>
    </location>
</feature>
<name>A0A1I8Q2G7_STOCA</name>
<dbReference type="InterPro" id="IPR036452">
    <property type="entry name" value="Ribo_hydro-like"/>
</dbReference>
<dbReference type="SUPFAM" id="SSF53590">
    <property type="entry name" value="Nucleoside hydrolase"/>
    <property type="match status" value="1"/>
</dbReference>
<keyword evidence="4" id="KW-1185">Reference proteome</keyword>
<evidence type="ECO:0000313" key="4">
    <source>
        <dbReference type="Proteomes" id="UP000095300"/>
    </source>
</evidence>
<accession>A0A1I8Q2G7</accession>
<dbReference type="EnsemblMetazoa" id="SCAU013259-RC">
    <property type="protein sequence ID" value="SCAU013259-PC"/>
    <property type="gene ID" value="SCAU013259"/>
</dbReference>
<dbReference type="PANTHER" id="PTHR46190">
    <property type="entry name" value="SI:CH211-201H21.5-RELATED"/>
    <property type="match status" value="1"/>
</dbReference>
<dbReference type="InterPro" id="IPR001910">
    <property type="entry name" value="Inosine/uridine_hydrolase_dom"/>
</dbReference>
<comment type="similarity">
    <text evidence="1">Belongs to the IUNH family.</text>
</comment>
<sequence length="355" mass="40322">MEKSPGGYVVYDCDIGNDDAWGLLILIKGEKLFQNMATNGLPSKEMDVREPYKILGITCVQGNTSVDNCAKNAFRVLESVDRLDIPVYKGCSNPILPRTWKRERLFHGQDGFGDIPDLPEVTNTKIQKEHAVNMMYSAVCQYPNKVDFLLVGPLTNFAMCINMYGSDFLDKVRNVWIMGGNYRGKGNITKSAEFNFMMDPEAAHIVLESVDKPVFLLPWESCIDGDMNLEMDWRLNVLGKVDSKVIRLLNDVENAILVTKGFIRWIVCDAVLVAAYCFPQLAITRSRMYHATVELTGTHTRAQMVLDHLRRNKENTCVILEIHKQHYKDIISWAGGLMSDAEMVEVMRAKRREDL</sequence>
<dbReference type="KEGG" id="scac:106081191"/>
<reference evidence="3" key="2">
    <citation type="submission" date="2020-05" db="UniProtKB">
        <authorList>
            <consortium name="EnsemblMetazoa"/>
        </authorList>
    </citation>
    <scope>IDENTIFICATION</scope>
    <source>
        <strain evidence="3">USDA</strain>
    </source>
</reference>
<evidence type="ECO:0000256" key="1">
    <source>
        <dbReference type="ARBA" id="ARBA00009176"/>
    </source>
</evidence>
<dbReference type="AlphaFoldDB" id="A0A1I8Q2G7"/>
<protein>
    <recommendedName>
        <fullName evidence="2">Inosine/uridine-preferring nucleoside hydrolase domain-containing protein</fullName>
    </recommendedName>
</protein>
<dbReference type="Gene3D" id="3.90.245.10">
    <property type="entry name" value="Ribonucleoside hydrolase-like"/>
    <property type="match status" value="1"/>
</dbReference>
<gene>
    <name evidence="3" type="primary">106081191</name>
</gene>
<dbReference type="OrthoDB" id="432381at2759"/>
<dbReference type="STRING" id="35570.A0A1I8Q2G7"/>
<dbReference type="EnsemblMetazoa" id="SCAU013259-RA">
    <property type="protein sequence ID" value="SCAU013259-PA"/>
    <property type="gene ID" value="SCAU013259"/>
</dbReference>
<dbReference type="CDD" id="cd02649">
    <property type="entry name" value="nuc_hydro_CeIAG"/>
    <property type="match status" value="1"/>
</dbReference>
<reference evidence="4" key="1">
    <citation type="submission" date="2015-05" db="EMBL/GenBank/DDBJ databases">
        <authorList>
            <person name="Wilson R.K."/>
            <person name="Warren W.C."/>
            <person name="Olafson P."/>
        </authorList>
    </citation>
    <scope>NUCLEOTIDE SEQUENCE [LARGE SCALE GENOMIC DNA]</scope>
    <source>
        <strain evidence="4">USDA</strain>
    </source>
</reference>
<dbReference type="VEuPathDB" id="VectorBase:SCAU013259"/>
<evidence type="ECO:0000313" key="3">
    <source>
        <dbReference type="EnsemblMetazoa" id="SCAU013259-PA"/>
    </source>
</evidence>
<dbReference type="GO" id="GO:0016799">
    <property type="term" value="F:hydrolase activity, hydrolyzing N-glycosyl compounds"/>
    <property type="evidence" value="ECO:0007669"/>
    <property type="project" value="InterPro"/>
</dbReference>
<dbReference type="PANTHER" id="PTHR46190:SF1">
    <property type="entry name" value="SI:CH211-201H21.5"/>
    <property type="match status" value="1"/>
</dbReference>